<evidence type="ECO:0000313" key="3">
    <source>
        <dbReference type="Proteomes" id="UP000315914"/>
    </source>
</evidence>
<dbReference type="EMBL" id="VITW01000005">
    <property type="protein sequence ID" value="TWB74221.1"/>
    <property type="molecule type" value="Genomic_DNA"/>
</dbReference>
<organism evidence="2 3">
    <name type="scientific">Bradyrhizobium sacchari</name>
    <dbReference type="NCBI Taxonomy" id="1399419"/>
    <lineage>
        <taxon>Bacteria</taxon>
        <taxon>Pseudomonadati</taxon>
        <taxon>Pseudomonadota</taxon>
        <taxon>Alphaproteobacteria</taxon>
        <taxon>Hyphomicrobiales</taxon>
        <taxon>Nitrobacteraceae</taxon>
        <taxon>Bradyrhizobium</taxon>
    </lineage>
</organism>
<comment type="caution">
    <text evidence="2">The sequence shown here is derived from an EMBL/GenBank/DDBJ whole genome shotgun (WGS) entry which is preliminary data.</text>
</comment>
<protein>
    <submittedName>
        <fullName evidence="2">Uncharacterized protein</fullName>
    </submittedName>
</protein>
<reference evidence="2 3" key="1">
    <citation type="submission" date="2019-06" db="EMBL/GenBank/DDBJ databases">
        <title>Genomic Encyclopedia of Type Strains, Phase IV (KMG-V): Genome sequencing to study the core and pangenomes of soil and plant-associated prokaryotes.</title>
        <authorList>
            <person name="Whitman W."/>
        </authorList>
    </citation>
    <scope>NUCLEOTIDE SEQUENCE [LARGE SCALE GENOMIC DNA]</scope>
    <source>
        <strain evidence="2 3">BR 10556</strain>
    </source>
</reference>
<evidence type="ECO:0000313" key="2">
    <source>
        <dbReference type="EMBL" id="TWB74221.1"/>
    </source>
</evidence>
<evidence type="ECO:0000256" key="1">
    <source>
        <dbReference type="SAM" id="MobiDB-lite"/>
    </source>
</evidence>
<name>A0A560ITZ0_9BRAD</name>
<dbReference type="Proteomes" id="UP000315914">
    <property type="component" value="Unassembled WGS sequence"/>
</dbReference>
<gene>
    <name evidence="2" type="ORF">FBZ95_105473</name>
</gene>
<dbReference type="AlphaFoldDB" id="A0A560ITZ0"/>
<feature type="region of interest" description="Disordered" evidence="1">
    <location>
        <begin position="44"/>
        <end position="64"/>
    </location>
</feature>
<accession>A0A560ITZ0</accession>
<keyword evidence="3" id="KW-1185">Reference proteome</keyword>
<proteinExistence type="predicted"/>
<sequence length="64" mass="7151">MRAERAAISARLMPLSLILRRPLETVVSKDEALAQAAAFKRRGEEYRHDSAPGENQARFVQAVT</sequence>